<dbReference type="Pfam" id="PF13510">
    <property type="entry name" value="Fer2_4"/>
    <property type="match status" value="1"/>
</dbReference>
<dbReference type="EMBL" id="DNZF01000193">
    <property type="protein sequence ID" value="HBK54040.1"/>
    <property type="molecule type" value="Genomic_DNA"/>
</dbReference>
<dbReference type="Gene3D" id="3.10.20.740">
    <property type="match status" value="1"/>
</dbReference>
<organism evidence="2 3">
    <name type="scientific">Syntrophomonas wolfei</name>
    <dbReference type="NCBI Taxonomy" id="863"/>
    <lineage>
        <taxon>Bacteria</taxon>
        <taxon>Bacillati</taxon>
        <taxon>Bacillota</taxon>
        <taxon>Clostridia</taxon>
        <taxon>Eubacteriales</taxon>
        <taxon>Syntrophomonadaceae</taxon>
        <taxon>Syntrophomonas</taxon>
    </lineage>
</organism>
<evidence type="ECO:0000259" key="1">
    <source>
        <dbReference type="PROSITE" id="PS51085"/>
    </source>
</evidence>
<feature type="non-terminal residue" evidence="2">
    <location>
        <position position="63"/>
    </location>
</feature>
<dbReference type="InterPro" id="IPR001041">
    <property type="entry name" value="2Fe-2S_ferredoxin-type"/>
</dbReference>
<evidence type="ECO:0000313" key="2">
    <source>
        <dbReference type="EMBL" id="HBK54040.1"/>
    </source>
</evidence>
<feature type="domain" description="2Fe-2S ferredoxin-type" evidence="1">
    <location>
        <begin position="1"/>
        <end position="63"/>
    </location>
</feature>
<proteinExistence type="predicted"/>
<protein>
    <recommendedName>
        <fullName evidence="1">2Fe-2S ferredoxin-type domain-containing protein</fullName>
    </recommendedName>
</protein>
<accession>A0A354YXF8</accession>
<dbReference type="CDD" id="cd00207">
    <property type="entry name" value="fer2"/>
    <property type="match status" value="1"/>
</dbReference>
<dbReference type="Proteomes" id="UP000263273">
    <property type="component" value="Unassembled WGS sequence"/>
</dbReference>
<comment type="caution">
    <text evidence="2">The sequence shown here is derived from an EMBL/GenBank/DDBJ whole genome shotgun (WGS) entry which is preliminary data.</text>
</comment>
<dbReference type="SUPFAM" id="SSF54292">
    <property type="entry name" value="2Fe-2S ferredoxin-like"/>
    <property type="match status" value="1"/>
</dbReference>
<gene>
    <name evidence="2" type="ORF">DDZ44_08905</name>
</gene>
<name>A0A354YXF8_9FIRM</name>
<reference evidence="2 3" key="1">
    <citation type="journal article" date="2018" name="Nat. Biotechnol.">
        <title>A standardized bacterial taxonomy based on genome phylogeny substantially revises the tree of life.</title>
        <authorList>
            <person name="Parks D.H."/>
            <person name="Chuvochina M."/>
            <person name="Waite D.W."/>
            <person name="Rinke C."/>
            <person name="Skarshewski A."/>
            <person name="Chaumeil P.A."/>
            <person name="Hugenholtz P."/>
        </authorList>
    </citation>
    <scope>NUCLEOTIDE SEQUENCE [LARGE SCALE GENOMIC DNA]</scope>
    <source>
        <strain evidence="2">UBA10948</strain>
    </source>
</reference>
<dbReference type="PROSITE" id="PS51085">
    <property type="entry name" value="2FE2S_FER_2"/>
    <property type="match status" value="1"/>
</dbReference>
<sequence length="63" mass="6709">MITLTINDREIKAAAGQTILQAARGNGIEIPTLCYDERVKPFASCGICVVEVAGSKKLLRSCA</sequence>
<dbReference type="GO" id="GO:0051536">
    <property type="term" value="F:iron-sulfur cluster binding"/>
    <property type="evidence" value="ECO:0007669"/>
    <property type="project" value="InterPro"/>
</dbReference>
<dbReference type="InterPro" id="IPR036010">
    <property type="entry name" value="2Fe-2S_ferredoxin-like_sf"/>
</dbReference>
<evidence type="ECO:0000313" key="3">
    <source>
        <dbReference type="Proteomes" id="UP000263273"/>
    </source>
</evidence>
<dbReference type="AlphaFoldDB" id="A0A354YXF8"/>